<reference evidence="5 6" key="1">
    <citation type="submission" date="2020-01" db="EMBL/GenBank/DDBJ databases">
        <title>Bacteria diversity of Porities sp.</title>
        <authorList>
            <person name="Wang G."/>
        </authorList>
    </citation>
    <scope>NUCLEOTIDE SEQUENCE [LARGE SCALE GENOMIC DNA]</scope>
    <source>
        <strain evidence="5 6">R33</strain>
    </source>
</reference>
<dbReference type="Gene3D" id="3.40.50.300">
    <property type="entry name" value="P-loop containing nucleotide triphosphate hydrolases"/>
    <property type="match status" value="1"/>
</dbReference>
<dbReference type="EMBL" id="WXYO01000009">
    <property type="protein sequence ID" value="NAS14295.1"/>
    <property type="molecule type" value="Genomic_DNA"/>
</dbReference>
<evidence type="ECO:0000313" key="6">
    <source>
        <dbReference type="Proteomes" id="UP000475249"/>
    </source>
</evidence>
<comment type="similarity">
    <text evidence="1">Belongs to the AAA ATPase family.</text>
</comment>
<dbReference type="GO" id="GO:0016887">
    <property type="term" value="F:ATP hydrolysis activity"/>
    <property type="evidence" value="ECO:0007669"/>
    <property type="project" value="InterPro"/>
</dbReference>
<comment type="caution">
    <text evidence="5">The sequence shown here is derived from an EMBL/GenBank/DDBJ whole genome shotgun (WGS) entry which is preliminary data.</text>
</comment>
<dbReference type="SUPFAM" id="SSF52540">
    <property type="entry name" value="P-loop containing nucleoside triphosphate hydrolases"/>
    <property type="match status" value="1"/>
</dbReference>
<dbReference type="Proteomes" id="UP000475249">
    <property type="component" value="Unassembled WGS sequence"/>
</dbReference>
<dbReference type="RefSeq" id="WP_161437336.1">
    <property type="nucleotide sequence ID" value="NZ_WXYO01000009.1"/>
</dbReference>
<dbReference type="AlphaFoldDB" id="A0A6L9EI20"/>
<name>A0A6L9EI20_9FLAO</name>
<proteinExistence type="inferred from homology"/>
<evidence type="ECO:0000259" key="4">
    <source>
        <dbReference type="SMART" id="SM00382"/>
    </source>
</evidence>
<dbReference type="InterPro" id="IPR003593">
    <property type="entry name" value="AAA+_ATPase"/>
</dbReference>
<organism evidence="5 6">
    <name type="scientific">Poritiphilus flavus</name>
    <dbReference type="NCBI Taxonomy" id="2697053"/>
    <lineage>
        <taxon>Bacteria</taxon>
        <taxon>Pseudomonadati</taxon>
        <taxon>Bacteroidota</taxon>
        <taxon>Flavobacteriia</taxon>
        <taxon>Flavobacteriales</taxon>
        <taxon>Flavobacteriaceae</taxon>
        <taxon>Poritiphilus</taxon>
    </lineage>
</organism>
<dbReference type="Pfam" id="PF00004">
    <property type="entry name" value="AAA"/>
    <property type="match status" value="1"/>
</dbReference>
<keyword evidence="2" id="KW-0547">Nucleotide-binding</keyword>
<gene>
    <name evidence="5" type="ORF">GTQ38_19950</name>
</gene>
<sequence length="388" mass="44369">MHCDLLLALAIVPHIQPDFFTSILQEFMPQGGEFPEFGGVKGKNHRGVIPTGETAQFILAGSDPEARIAVAAMLAESAPLVKEGILYLEAVPEGEPQMSGRLLMTQDYVDYFLTGERSKPRFSPEFPAREIFTELEWTDLVLTEEVREQIEELRIWIAHNDILMQQWQMAKKIKPGYRALFHGPSGTGKTLTATLLGKYTKKPVYRVDLSTVVSKYIGETEKNLERLFQKARNRDWILFFDEADAIFGKRTGVKDAHDRYANQEVSYLLQRVEDFEGLVILSSNFKSNIDEAFLRRFNAIIKFPFPNKYERQLIAHKAFPENIRFEKRSDIPALISDYELSGGNIINVVQYACLKSISKRSDEIFKEDVLKGIRREVEKEGKVFSVYA</sequence>
<dbReference type="CDD" id="cd19481">
    <property type="entry name" value="RecA-like_protease"/>
    <property type="match status" value="1"/>
</dbReference>
<keyword evidence="6" id="KW-1185">Reference proteome</keyword>
<evidence type="ECO:0000256" key="1">
    <source>
        <dbReference type="ARBA" id="ARBA00006914"/>
    </source>
</evidence>
<evidence type="ECO:0000256" key="2">
    <source>
        <dbReference type="ARBA" id="ARBA00022741"/>
    </source>
</evidence>
<accession>A0A6L9EI20</accession>
<dbReference type="InterPro" id="IPR050221">
    <property type="entry name" value="26S_Proteasome_ATPase"/>
</dbReference>
<dbReference type="InterPro" id="IPR003959">
    <property type="entry name" value="ATPase_AAA_core"/>
</dbReference>
<evidence type="ECO:0000313" key="5">
    <source>
        <dbReference type="EMBL" id="NAS14295.1"/>
    </source>
</evidence>
<dbReference type="PANTHER" id="PTHR23073">
    <property type="entry name" value="26S PROTEASOME REGULATORY SUBUNIT"/>
    <property type="match status" value="1"/>
</dbReference>
<feature type="domain" description="AAA+ ATPase" evidence="4">
    <location>
        <begin position="175"/>
        <end position="307"/>
    </location>
</feature>
<evidence type="ECO:0000256" key="3">
    <source>
        <dbReference type="ARBA" id="ARBA00022840"/>
    </source>
</evidence>
<dbReference type="SMART" id="SM00382">
    <property type="entry name" value="AAA"/>
    <property type="match status" value="1"/>
</dbReference>
<dbReference type="InterPro" id="IPR027417">
    <property type="entry name" value="P-loop_NTPase"/>
</dbReference>
<dbReference type="GO" id="GO:0005524">
    <property type="term" value="F:ATP binding"/>
    <property type="evidence" value="ECO:0007669"/>
    <property type="project" value="UniProtKB-KW"/>
</dbReference>
<protein>
    <submittedName>
        <fullName evidence="5">AAA family ATPase</fullName>
    </submittedName>
</protein>
<keyword evidence="3" id="KW-0067">ATP-binding</keyword>